<reference evidence="3 4" key="1">
    <citation type="submission" date="2023-01" db="EMBL/GenBank/DDBJ databases">
        <title>Analysis of 21 Apiospora genomes using comparative genomics revels a genus with tremendous synthesis potential of carbohydrate active enzymes and secondary metabolites.</title>
        <authorList>
            <person name="Sorensen T."/>
        </authorList>
    </citation>
    <scope>NUCLEOTIDE SEQUENCE [LARGE SCALE GENOMIC DNA]</scope>
    <source>
        <strain evidence="3 4">CBS 20057</strain>
    </source>
</reference>
<organism evidence="3 4">
    <name type="scientific">Apiospora marii</name>
    <dbReference type="NCBI Taxonomy" id="335849"/>
    <lineage>
        <taxon>Eukaryota</taxon>
        <taxon>Fungi</taxon>
        <taxon>Dikarya</taxon>
        <taxon>Ascomycota</taxon>
        <taxon>Pezizomycotina</taxon>
        <taxon>Sordariomycetes</taxon>
        <taxon>Xylariomycetidae</taxon>
        <taxon>Amphisphaeriales</taxon>
        <taxon>Apiosporaceae</taxon>
        <taxon>Apiospora</taxon>
    </lineage>
</organism>
<proteinExistence type="predicted"/>
<dbReference type="PRINTS" id="PR00069">
    <property type="entry name" value="ALDKETRDTASE"/>
</dbReference>
<name>A0ABR1S7L7_9PEZI</name>
<dbReference type="CDD" id="cd19071">
    <property type="entry name" value="AKR_AKR1-5-like"/>
    <property type="match status" value="1"/>
</dbReference>
<gene>
    <name evidence="3" type="ORF">PG991_004903</name>
</gene>
<protein>
    <submittedName>
        <fullName evidence="3">Aldo-keto reductase family 1 member E1</fullName>
    </submittedName>
</protein>
<evidence type="ECO:0000313" key="3">
    <source>
        <dbReference type="EMBL" id="KAK8027847.1"/>
    </source>
</evidence>
<feature type="domain" description="NADP-dependent oxidoreductase" evidence="2">
    <location>
        <begin position="31"/>
        <end position="277"/>
    </location>
</feature>
<comment type="caution">
    <text evidence="3">The sequence shown here is derived from an EMBL/GenBank/DDBJ whole genome shotgun (WGS) entry which is preliminary data.</text>
</comment>
<dbReference type="Proteomes" id="UP001396898">
    <property type="component" value="Unassembled WGS sequence"/>
</dbReference>
<evidence type="ECO:0000259" key="2">
    <source>
        <dbReference type="Pfam" id="PF00248"/>
    </source>
</evidence>
<accession>A0ABR1S7L7</accession>
<dbReference type="PANTHER" id="PTHR43827">
    <property type="entry name" value="2,5-DIKETO-D-GLUCONIC ACID REDUCTASE"/>
    <property type="match status" value="1"/>
</dbReference>
<dbReference type="PANTHER" id="PTHR43827:SF13">
    <property type="entry name" value="ALDO_KETO REDUCTASE FAMILY PROTEIN"/>
    <property type="match status" value="1"/>
</dbReference>
<dbReference type="InterPro" id="IPR036812">
    <property type="entry name" value="NAD(P)_OxRdtase_dom_sf"/>
</dbReference>
<dbReference type="Gene3D" id="3.20.20.100">
    <property type="entry name" value="NADP-dependent oxidoreductase domain"/>
    <property type="match status" value="1"/>
</dbReference>
<evidence type="ECO:0000313" key="4">
    <source>
        <dbReference type="Proteomes" id="UP001396898"/>
    </source>
</evidence>
<sequence length="284" mass="31496">MSSSSFSLASKVKLYNGHTIPQIQLGLYMMSGKEVLASVPWALAAGYRGFDSAQMYHNEAEAGQAIRKWLESSENTSGPKLTREDIWYTSKLASSSTSYDAVRKSIKRSVKACGLGYIDLFLLHSPYGGPEARLTSWKAVEDAIDDGEIRSGGVSNYGVKHIEELMASNPRIKPAVNQIEVHPFNTQTAIRETCAKHGILVEAYGPLARAMRMKNPTILELAKKYACTPAQLMVRWSLQHGHVPLPKSVQKERLIDNVKVGGFEISDEDVKRMDGLDEHLVTDW</sequence>
<dbReference type="PIRSF" id="PIRSF000097">
    <property type="entry name" value="AKR"/>
    <property type="match status" value="1"/>
</dbReference>
<dbReference type="SUPFAM" id="SSF51430">
    <property type="entry name" value="NAD(P)-linked oxidoreductase"/>
    <property type="match status" value="1"/>
</dbReference>
<dbReference type="Pfam" id="PF00248">
    <property type="entry name" value="Aldo_ket_red"/>
    <property type="match status" value="1"/>
</dbReference>
<dbReference type="InterPro" id="IPR023210">
    <property type="entry name" value="NADP_OxRdtase_dom"/>
</dbReference>
<keyword evidence="1" id="KW-0560">Oxidoreductase</keyword>
<dbReference type="EMBL" id="JAQQWI010000007">
    <property type="protein sequence ID" value="KAK8027847.1"/>
    <property type="molecule type" value="Genomic_DNA"/>
</dbReference>
<keyword evidence="4" id="KW-1185">Reference proteome</keyword>
<dbReference type="InterPro" id="IPR020471">
    <property type="entry name" value="AKR"/>
</dbReference>
<evidence type="ECO:0000256" key="1">
    <source>
        <dbReference type="ARBA" id="ARBA00023002"/>
    </source>
</evidence>